<reference evidence="2 3" key="1">
    <citation type="submission" date="2009-08" db="EMBL/GenBank/DDBJ databases">
        <authorList>
            <person name="Muzny D."/>
            <person name="Qin X."/>
            <person name="Deng J."/>
            <person name="Jiang H."/>
            <person name="Liu Y."/>
            <person name="Qu J."/>
            <person name="Song X.-Z."/>
            <person name="Zhang L."/>
            <person name="Thornton R."/>
            <person name="Coyle M."/>
            <person name="Francisco L."/>
            <person name="Jackson L."/>
            <person name="Javaid M."/>
            <person name="Korchina V."/>
            <person name="Kovar C."/>
            <person name="Mata R."/>
            <person name="Mathew T."/>
            <person name="Ngo R."/>
            <person name="Nguyen L."/>
            <person name="Nguyen N."/>
            <person name="Okwuonu G."/>
            <person name="Ongeri F."/>
            <person name="Pham C."/>
            <person name="Simmons D."/>
            <person name="Wilczek-Boney K."/>
            <person name="Hale W."/>
            <person name="Jakkamsetti A."/>
            <person name="Pham P."/>
            <person name="Ruth R."/>
            <person name="San Lucas F."/>
            <person name="Warren J."/>
            <person name="Zhang J."/>
            <person name="Zhao Z."/>
            <person name="Zhou C."/>
            <person name="Zhu D."/>
            <person name="Lee S."/>
            <person name="Bess C."/>
            <person name="Blankenburg K."/>
            <person name="Forbes L."/>
            <person name="Fu Q."/>
            <person name="Gubbala S."/>
            <person name="Hirani K."/>
            <person name="Jayaseelan J.C."/>
            <person name="Lara F."/>
            <person name="Munidasa M."/>
            <person name="Palculict T."/>
            <person name="Patil S."/>
            <person name="Pu L.-L."/>
            <person name="Saada N."/>
            <person name="Tang L."/>
            <person name="Weissenberger G."/>
            <person name="Zhu Y."/>
            <person name="Hemphill L."/>
            <person name="Shang Y."/>
            <person name="Youmans B."/>
            <person name="Ayvaz T."/>
            <person name="Ross M."/>
            <person name="Santibanez J."/>
            <person name="Aqrawi P."/>
            <person name="Gross S."/>
            <person name="Joshi V."/>
            <person name="Fowler G."/>
            <person name="Nazareth L."/>
            <person name="Reid J."/>
            <person name="Worley K."/>
            <person name="Petrosino J."/>
            <person name="Highlander S."/>
            <person name="Gibbs R."/>
        </authorList>
    </citation>
    <scope>NUCLEOTIDE SEQUENCE [LARGE SCALE GENOMIC DNA]</scope>
    <source>
        <strain evidence="2 3">ATCC 49175</strain>
    </source>
</reference>
<keyword evidence="3" id="KW-1185">Reference proteome</keyword>
<evidence type="ECO:0000313" key="2">
    <source>
        <dbReference type="EMBL" id="EEW36758.1"/>
    </source>
</evidence>
<dbReference type="STRING" id="638301.HMPREF0444_1490"/>
<dbReference type="EMBL" id="ACKZ01000021">
    <property type="protein sequence ID" value="EEW36758.1"/>
    <property type="molecule type" value="Genomic_DNA"/>
</dbReference>
<proteinExistence type="predicted"/>
<organism evidence="2 3">
    <name type="scientific">Granulicatella adiacens ATCC 49175</name>
    <dbReference type="NCBI Taxonomy" id="638301"/>
    <lineage>
        <taxon>Bacteria</taxon>
        <taxon>Bacillati</taxon>
        <taxon>Bacillota</taxon>
        <taxon>Bacilli</taxon>
        <taxon>Lactobacillales</taxon>
        <taxon>Carnobacteriaceae</taxon>
        <taxon>Granulicatella</taxon>
    </lineage>
</organism>
<accession>C8NHU5</accession>
<dbReference type="AlphaFoldDB" id="C8NHU5"/>
<gene>
    <name evidence="2" type="ORF">HMPREF0444_1490</name>
</gene>
<evidence type="ECO:0000256" key="1">
    <source>
        <dbReference type="SAM" id="Phobius"/>
    </source>
</evidence>
<protein>
    <submittedName>
        <fullName evidence="2">Uncharacterized protein</fullName>
    </submittedName>
</protein>
<name>C8NHU5_9LACT</name>
<keyword evidence="1" id="KW-0812">Transmembrane</keyword>
<dbReference type="HOGENOM" id="CLU_3099363_0_0_9"/>
<evidence type="ECO:0000313" key="3">
    <source>
        <dbReference type="Proteomes" id="UP000005926"/>
    </source>
</evidence>
<comment type="caution">
    <text evidence="2">The sequence shown here is derived from an EMBL/GenBank/DDBJ whole genome shotgun (WGS) entry which is preliminary data.</text>
</comment>
<feature type="transmembrane region" description="Helical" evidence="1">
    <location>
        <begin position="32"/>
        <end position="50"/>
    </location>
</feature>
<keyword evidence="1" id="KW-1133">Transmembrane helix</keyword>
<sequence length="51" mass="6121">MGRIAPLDCLYLIIKITIMKVTFKKGWQPFDWKAFVAWLIFIGLIVWFIFK</sequence>
<dbReference type="Proteomes" id="UP000005926">
    <property type="component" value="Unassembled WGS sequence"/>
</dbReference>
<keyword evidence="1" id="KW-0472">Membrane</keyword>